<dbReference type="InterPro" id="IPR003594">
    <property type="entry name" value="HATPase_dom"/>
</dbReference>
<comment type="subcellular location">
    <subcellularLocation>
        <location evidence="2">Cell membrane</location>
    </subcellularLocation>
</comment>
<evidence type="ECO:0000256" key="4">
    <source>
        <dbReference type="ARBA" id="ARBA00022553"/>
    </source>
</evidence>
<dbReference type="CDD" id="cd00075">
    <property type="entry name" value="HATPase"/>
    <property type="match status" value="1"/>
</dbReference>
<evidence type="ECO:0000313" key="14">
    <source>
        <dbReference type="Proteomes" id="UP001239397"/>
    </source>
</evidence>
<dbReference type="InterPro" id="IPR050736">
    <property type="entry name" value="Sensor_HK_Regulatory"/>
</dbReference>
<evidence type="ECO:0000256" key="5">
    <source>
        <dbReference type="ARBA" id="ARBA00022679"/>
    </source>
</evidence>
<evidence type="ECO:0000256" key="10">
    <source>
        <dbReference type="SAM" id="Phobius"/>
    </source>
</evidence>
<dbReference type="InterPro" id="IPR003661">
    <property type="entry name" value="HisK_dim/P_dom"/>
</dbReference>
<keyword evidence="8 10" id="KW-1133">Transmembrane helix</keyword>
<dbReference type="Gene3D" id="3.30.565.10">
    <property type="entry name" value="Histidine kinase-like ATPase, C-terminal domain"/>
    <property type="match status" value="1"/>
</dbReference>
<dbReference type="Pfam" id="PF00672">
    <property type="entry name" value="HAMP"/>
    <property type="match status" value="1"/>
</dbReference>
<keyword evidence="4" id="KW-0597">Phosphoprotein</keyword>
<feature type="domain" description="Histidine kinase" evidence="11">
    <location>
        <begin position="365"/>
        <end position="576"/>
    </location>
</feature>
<name>A0A9Y2NEG5_9PSEU</name>
<dbReference type="InterPro" id="IPR036890">
    <property type="entry name" value="HATPase_C_sf"/>
</dbReference>
<dbReference type="SUPFAM" id="SSF47384">
    <property type="entry name" value="Homodimeric domain of signal transducing histidine kinase"/>
    <property type="match status" value="1"/>
</dbReference>
<feature type="transmembrane region" description="Helical" evidence="10">
    <location>
        <begin position="291"/>
        <end position="310"/>
    </location>
</feature>
<dbReference type="InterPro" id="IPR003660">
    <property type="entry name" value="HAMP_dom"/>
</dbReference>
<dbReference type="SUPFAM" id="SSF158472">
    <property type="entry name" value="HAMP domain-like"/>
    <property type="match status" value="1"/>
</dbReference>
<dbReference type="SMART" id="SM00388">
    <property type="entry name" value="HisKA"/>
    <property type="match status" value="1"/>
</dbReference>
<dbReference type="SMART" id="SM00387">
    <property type="entry name" value="HATPase_c"/>
    <property type="match status" value="1"/>
</dbReference>
<comment type="catalytic activity">
    <reaction evidence="1">
        <text>ATP + protein L-histidine = ADP + protein N-phospho-L-histidine.</text>
        <dbReference type="EC" id="2.7.13.3"/>
    </reaction>
</comment>
<dbReference type="PRINTS" id="PR00344">
    <property type="entry name" value="BCTRLSENSOR"/>
</dbReference>
<keyword evidence="5" id="KW-0808">Transferase</keyword>
<feature type="transmembrane region" description="Helical" evidence="10">
    <location>
        <begin position="12"/>
        <end position="35"/>
    </location>
</feature>
<evidence type="ECO:0000256" key="9">
    <source>
        <dbReference type="ARBA" id="ARBA00023012"/>
    </source>
</evidence>
<protein>
    <recommendedName>
        <fullName evidence="3">histidine kinase</fullName>
        <ecNumber evidence="3">2.7.13.3</ecNumber>
    </recommendedName>
</protein>
<dbReference type="KEGG" id="amog:QRX60_31955"/>
<dbReference type="Pfam" id="PF02518">
    <property type="entry name" value="HATPase_c"/>
    <property type="match status" value="1"/>
</dbReference>
<dbReference type="GO" id="GO:0000155">
    <property type="term" value="F:phosphorelay sensor kinase activity"/>
    <property type="evidence" value="ECO:0007669"/>
    <property type="project" value="InterPro"/>
</dbReference>
<dbReference type="InterPro" id="IPR036097">
    <property type="entry name" value="HisK_dim/P_sf"/>
</dbReference>
<dbReference type="PANTHER" id="PTHR43711:SF1">
    <property type="entry name" value="HISTIDINE KINASE 1"/>
    <property type="match status" value="1"/>
</dbReference>
<evidence type="ECO:0000256" key="8">
    <source>
        <dbReference type="ARBA" id="ARBA00022989"/>
    </source>
</evidence>
<dbReference type="SUPFAM" id="SSF55874">
    <property type="entry name" value="ATPase domain of HSP90 chaperone/DNA topoisomerase II/histidine kinase"/>
    <property type="match status" value="1"/>
</dbReference>
<keyword evidence="14" id="KW-1185">Reference proteome</keyword>
<accession>A0A9Y2NEG5</accession>
<dbReference type="InterPro" id="IPR005467">
    <property type="entry name" value="His_kinase_dom"/>
</dbReference>
<dbReference type="AlphaFoldDB" id="A0A9Y2NEG5"/>
<keyword evidence="10" id="KW-0472">Membrane</keyword>
<dbReference type="PANTHER" id="PTHR43711">
    <property type="entry name" value="TWO-COMPONENT HISTIDINE KINASE"/>
    <property type="match status" value="1"/>
</dbReference>
<dbReference type="CDD" id="cd00082">
    <property type="entry name" value="HisKA"/>
    <property type="match status" value="1"/>
</dbReference>
<dbReference type="EC" id="2.7.13.3" evidence="3"/>
<evidence type="ECO:0000256" key="1">
    <source>
        <dbReference type="ARBA" id="ARBA00000085"/>
    </source>
</evidence>
<organism evidence="13 14">
    <name type="scientific">Amycolatopsis mongoliensis</name>
    <dbReference type="NCBI Taxonomy" id="715475"/>
    <lineage>
        <taxon>Bacteria</taxon>
        <taxon>Bacillati</taxon>
        <taxon>Actinomycetota</taxon>
        <taxon>Actinomycetes</taxon>
        <taxon>Pseudonocardiales</taxon>
        <taxon>Pseudonocardiaceae</taxon>
        <taxon>Amycolatopsis</taxon>
    </lineage>
</organism>
<evidence type="ECO:0000256" key="7">
    <source>
        <dbReference type="ARBA" id="ARBA00022777"/>
    </source>
</evidence>
<keyword evidence="9" id="KW-0902">Two-component regulatory system</keyword>
<evidence type="ECO:0000259" key="12">
    <source>
        <dbReference type="PROSITE" id="PS50885"/>
    </source>
</evidence>
<dbReference type="Proteomes" id="UP001239397">
    <property type="component" value="Chromosome"/>
</dbReference>
<dbReference type="CDD" id="cd06225">
    <property type="entry name" value="HAMP"/>
    <property type="match status" value="1"/>
</dbReference>
<dbReference type="InterPro" id="IPR004358">
    <property type="entry name" value="Sig_transdc_His_kin-like_C"/>
</dbReference>
<evidence type="ECO:0000256" key="3">
    <source>
        <dbReference type="ARBA" id="ARBA00012438"/>
    </source>
</evidence>
<evidence type="ECO:0000313" key="13">
    <source>
        <dbReference type="EMBL" id="WIX98663.1"/>
    </source>
</evidence>
<dbReference type="FunFam" id="3.30.565.10:FF:000006">
    <property type="entry name" value="Sensor histidine kinase WalK"/>
    <property type="match status" value="1"/>
</dbReference>
<proteinExistence type="predicted"/>
<evidence type="ECO:0000256" key="6">
    <source>
        <dbReference type="ARBA" id="ARBA00022692"/>
    </source>
</evidence>
<dbReference type="SMART" id="SM00304">
    <property type="entry name" value="HAMP"/>
    <property type="match status" value="1"/>
</dbReference>
<feature type="domain" description="HAMP" evidence="12">
    <location>
        <begin position="311"/>
        <end position="357"/>
    </location>
</feature>
<reference evidence="13 14" key="1">
    <citation type="submission" date="2023-06" db="EMBL/GenBank/DDBJ databases">
        <authorList>
            <person name="Oyuntsetseg B."/>
            <person name="Kim S.B."/>
        </authorList>
    </citation>
    <scope>NUCLEOTIDE SEQUENCE [LARGE SCALE GENOMIC DNA]</scope>
    <source>
        <strain evidence="13 14">4-36</strain>
    </source>
</reference>
<dbReference type="PROSITE" id="PS50885">
    <property type="entry name" value="HAMP"/>
    <property type="match status" value="1"/>
</dbReference>
<dbReference type="Gene3D" id="1.10.287.130">
    <property type="match status" value="1"/>
</dbReference>
<keyword evidence="7 13" id="KW-0418">Kinase</keyword>
<dbReference type="Pfam" id="PF00512">
    <property type="entry name" value="HisKA"/>
    <property type="match status" value="1"/>
</dbReference>
<keyword evidence="6 10" id="KW-0812">Transmembrane</keyword>
<sequence length="580" mass="61158">MRARFARHRSLVVRLTAVSALIAVSSIAAMAWLAAESTTRSIRQEQGQALSGDASIYNELVGYAARHQAWGDAGDTVRLLAAKTGRRIVLTTPARTPVADSGGGAVTLPERPSAVVDPLHVDPVLLPGTSPSGIDPRVVGPYALSPDERINLQTAAALAEFCLQDTGIPAQVRELPSGRPVVSPPDGGFVHSKCDTHALDQPTPTEARALAELNALVATCLHRQGVTEPAVVALGFVVTGNQTLTAKSCADSSRREQLAGYVAPPALLFVLGPGGEAQPAFPLSATNAARVALLTLAVVGLAMLVMVAVASRLARPLRALTDAVHRDVRAPVTSRDEIGYLAAAFNTLAERRERLERQRRTMIGDIAHELRNPLNAVRGRLEAAEDGHLPLDQALTHSLLEDTVLLQHIIEDLRDIAAADAGQLRIHPEAVRVADLVDHVVVAHAPDAHDVTLTAAVADADLVLIADPVRLRQAIGNLVGNALRYTPPGGQVTVRAAADGDDVVIEVADTGTGIQAEDLPFVFDRFWRADKSRARETGGSGLGLAIVRHLVEAHGGTVAVSSPAGAVFTLRLPWSGPPER</sequence>
<evidence type="ECO:0000259" key="11">
    <source>
        <dbReference type="PROSITE" id="PS50109"/>
    </source>
</evidence>
<evidence type="ECO:0000256" key="2">
    <source>
        <dbReference type="ARBA" id="ARBA00004236"/>
    </source>
</evidence>
<dbReference type="GO" id="GO:0005886">
    <property type="term" value="C:plasma membrane"/>
    <property type="evidence" value="ECO:0007669"/>
    <property type="project" value="UniProtKB-SubCell"/>
</dbReference>
<dbReference type="EMBL" id="CP127295">
    <property type="protein sequence ID" value="WIX98663.1"/>
    <property type="molecule type" value="Genomic_DNA"/>
</dbReference>
<gene>
    <name evidence="13" type="ORF">QRX60_31955</name>
</gene>
<dbReference type="RefSeq" id="WP_285995147.1">
    <property type="nucleotide sequence ID" value="NZ_CP127295.1"/>
</dbReference>
<dbReference type="PROSITE" id="PS50109">
    <property type="entry name" value="HIS_KIN"/>
    <property type="match status" value="1"/>
</dbReference>